<keyword evidence="8" id="KW-0805">Transcription regulation</keyword>
<evidence type="ECO:0000256" key="11">
    <source>
        <dbReference type="SAM" id="MobiDB-lite"/>
    </source>
</evidence>
<protein>
    <recommendedName>
        <fullName evidence="3">[histone H3]-lysine(36) N-trimethyltransferase</fullName>
        <ecNumber evidence="3">2.1.1.359</ecNumber>
    </recommendedName>
</protein>
<dbReference type="InterPro" id="IPR044437">
    <property type="entry name" value="SETD2/Set2_SET"/>
</dbReference>
<proteinExistence type="predicted"/>
<feature type="compositionally biased region" description="Pro residues" evidence="11">
    <location>
        <begin position="278"/>
        <end position="288"/>
    </location>
</feature>
<dbReference type="GO" id="GO:0006355">
    <property type="term" value="P:regulation of DNA-templated transcription"/>
    <property type="evidence" value="ECO:0007669"/>
    <property type="project" value="InterPro"/>
</dbReference>
<keyword evidence="4" id="KW-0158">Chromosome</keyword>
<dbReference type="PROSITE" id="PS50020">
    <property type="entry name" value="WW_DOMAIN_2"/>
    <property type="match status" value="1"/>
</dbReference>
<feature type="region of interest" description="Disordered" evidence="11">
    <location>
        <begin position="1280"/>
        <end position="1311"/>
    </location>
</feature>
<keyword evidence="5" id="KW-0489">Methyltransferase</keyword>
<feature type="domain" description="AWS" evidence="15">
    <location>
        <begin position="324"/>
        <end position="377"/>
    </location>
</feature>
<dbReference type="SMART" id="SM00317">
    <property type="entry name" value="SET"/>
    <property type="match status" value="1"/>
</dbReference>
<feature type="compositionally biased region" description="Basic and acidic residues" evidence="11">
    <location>
        <begin position="817"/>
        <end position="842"/>
    </location>
</feature>
<evidence type="ECO:0000259" key="13">
    <source>
        <dbReference type="PROSITE" id="PS50280"/>
    </source>
</evidence>
<dbReference type="Proteomes" id="UP000717515">
    <property type="component" value="Unassembled WGS sequence"/>
</dbReference>
<feature type="compositionally biased region" description="Pro residues" evidence="11">
    <location>
        <begin position="1239"/>
        <end position="1250"/>
    </location>
</feature>
<dbReference type="PROSITE" id="PS01159">
    <property type="entry name" value="WW_DOMAIN_1"/>
    <property type="match status" value="1"/>
</dbReference>
<dbReference type="Pfam" id="PF00397">
    <property type="entry name" value="WW"/>
    <property type="match status" value="1"/>
</dbReference>
<feature type="compositionally biased region" description="Basic and acidic residues" evidence="11">
    <location>
        <begin position="869"/>
        <end position="944"/>
    </location>
</feature>
<dbReference type="InterPro" id="IPR038190">
    <property type="entry name" value="SRI_sf"/>
</dbReference>
<dbReference type="SMART" id="SM00570">
    <property type="entry name" value="AWS"/>
    <property type="match status" value="1"/>
</dbReference>
<feature type="domain" description="SET" evidence="13">
    <location>
        <begin position="379"/>
        <end position="496"/>
    </location>
</feature>
<evidence type="ECO:0000256" key="7">
    <source>
        <dbReference type="ARBA" id="ARBA00022691"/>
    </source>
</evidence>
<feature type="compositionally biased region" description="Polar residues" evidence="11">
    <location>
        <begin position="1068"/>
        <end position="1077"/>
    </location>
</feature>
<evidence type="ECO:0000256" key="4">
    <source>
        <dbReference type="ARBA" id="ARBA00022454"/>
    </source>
</evidence>
<reference evidence="16" key="1">
    <citation type="submission" date="2021-07" db="EMBL/GenBank/DDBJ databases">
        <title>Draft genome of Mortierella alpina, strain LL118, isolated from an aspen leaf litter sample.</title>
        <authorList>
            <person name="Yang S."/>
            <person name="Vinatzer B.A."/>
        </authorList>
    </citation>
    <scope>NUCLEOTIDE SEQUENCE</scope>
    <source>
        <strain evidence="16">LL118</strain>
    </source>
</reference>
<evidence type="ECO:0000259" key="12">
    <source>
        <dbReference type="PROSITE" id="PS50020"/>
    </source>
</evidence>
<dbReference type="GO" id="GO:0005634">
    <property type="term" value="C:nucleus"/>
    <property type="evidence" value="ECO:0007669"/>
    <property type="project" value="UniProtKB-SubCell"/>
</dbReference>
<keyword evidence="7" id="KW-0949">S-adenosyl-L-methionine</keyword>
<dbReference type="PANTHER" id="PTHR46711">
    <property type="entry name" value="HISTONE-LYSINE N-METHYLTRANSFERASE SETD2"/>
    <property type="match status" value="1"/>
</dbReference>
<organism evidence="16 17">
    <name type="scientific">Mortierella alpina</name>
    <name type="common">Oleaginous fungus</name>
    <name type="synonym">Mortierella renispora</name>
    <dbReference type="NCBI Taxonomy" id="64518"/>
    <lineage>
        <taxon>Eukaryota</taxon>
        <taxon>Fungi</taxon>
        <taxon>Fungi incertae sedis</taxon>
        <taxon>Mucoromycota</taxon>
        <taxon>Mortierellomycotina</taxon>
        <taxon>Mortierellomycetes</taxon>
        <taxon>Mortierellales</taxon>
        <taxon>Mortierellaceae</taxon>
        <taxon>Mortierella</taxon>
    </lineage>
</organism>
<dbReference type="Pfam" id="PF00856">
    <property type="entry name" value="SET"/>
    <property type="match status" value="1"/>
</dbReference>
<dbReference type="InterPro" id="IPR003616">
    <property type="entry name" value="Post-SET_dom"/>
</dbReference>
<evidence type="ECO:0000256" key="8">
    <source>
        <dbReference type="ARBA" id="ARBA00023015"/>
    </source>
</evidence>
<dbReference type="SMART" id="SM00508">
    <property type="entry name" value="PostSET"/>
    <property type="match status" value="1"/>
</dbReference>
<dbReference type="InterPro" id="IPR013257">
    <property type="entry name" value="SRI"/>
</dbReference>
<evidence type="ECO:0000256" key="6">
    <source>
        <dbReference type="ARBA" id="ARBA00022679"/>
    </source>
</evidence>
<feature type="compositionally biased region" description="Low complexity" evidence="11">
    <location>
        <begin position="74"/>
        <end position="97"/>
    </location>
</feature>
<evidence type="ECO:0000259" key="14">
    <source>
        <dbReference type="PROSITE" id="PS50868"/>
    </source>
</evidence>
<dbReference type="SUPFAM" id="SSF51045">
    <property type="entry name" value="WW domain"/>
    <property type="match status" value="1"/>
</dbReference>
<dbReference type="SUPFAM" id="SSF82199">
    <property type="entry name" value="SET domain"/>
    <property type="match status" value="1"/>
</dbReference>
<dbReference type="SMART" id="SM00456">
    <property type="entry name" value="WW"/>
    <property type="match status" value="1"/>
</dbReference>
<dbReference type="InterPro" id="IPR006560">
    <property type="entry name" value="AWS_dom"/>
</dbReference>
<feature type="compositionally biased region" description="Low complexity" evidence="11">
    <location>
        <begin position="1155"/>
        <end position="1165"/>
    </location>
</feature>
<name>A0A9P8CUX4_MORAP</name>
<feature type="region of interest" description="Disordered" evidence="11">
    <location>
        <begin position="717"/>
        <end position="760"/>
    </location>
</feature>
<dbReference type="GO" id="GO:0140955">
    <property type="term" value="F:histone H3K36 trimethyltransferase activity"/>
    <property type="evidence" value="ECO:0007669"/>
    <property type="project" value="UniProtKB-EC"/>
</dbReference>
<feature type="region of interest" description="Disordered" evidence="11">
    <location>
        <begin position="791"/>
        <end position="1184"/>
    </location>
</feature>
<comment type="caution">
    <text evidence="16">The sequence shown here is derived from an EMBL/GenBank/DDBJ whole genome shotgun (WGS) entry which is preliminary data.</text>
</comment>
<dbReference type="Pfam" id="PF17907">
    <property type="entry name" value="AWS"/>
    <property type="match status" value="1"/>
</dbReference>
<feature type="domain" description="Post-SET" evidence="14">
    <location>
        <begin position="503"/>
        <end position="519"/>
    </location>
</feature>
<feature type="compositionally biased region" description="Low complexity" evidence="11">
    <location>
        <begin position="1217"/>
        <end position="1235"/>
    </location>
</feature>
<gene>
    <name evidence="16" type="ORF">KVV02_001459</name>
</gene>
<evidence type="ECO:0000313" key="17">
    <source>
        <dbReference type="Proteomes" id="UP000717515"/>
    </source>
</evidence>
<evidence type="ECO:0000313" key="16">
    <source>
        <dbReference type="EMBL" id="KAG9321263.1"/>
    </source>
</evidence>
<evidence type="ECO:0000256" key="9">
    <source>
        <dbReference type="ARBA" id="ARBA00023163"/>
    </source>
</evidence>
<evidence type="ECO:0000256" key="2">
    <source>
        <dbReference type="ARBA" id="ARBA00004286"/>
    </source>
</evidence>
<feature type="domain" description="WW" evidence="12">
    <location>
        <begin position="1171"/>
        <end position="1204"/>
    </location>
</feature>
<dbReference type="PROSITE" id="PS50280">
    <property type="entry name" value="SET"/>
    <property type="match status" value="1"/>
</dbReference>
<dbReference type="Pfam" id="PF08236">
    <property type="entry name" value="SRI"/>
    <property type="match status" value="1"/>
</dbReference>
<dbReference type="InterPro" id="IPR001202">
    <property type="entry name" value="WW_dom"/>
</dbReference>
<sequence length="1515" mass="168211">MDYVRNLLSQLTAQDYDSDAIFNDLLNPHLPAWIPRLLHSLLGQREKHPMLPSLHKHNAVMESGRVTQHTVAESADSSVGPSSTTSSTSTSPSSSISDAVMTIEHAKETGFSSIIPELKQEEPEICASLASLHASLSDTGTPTAAEAAKISPLLATTISPKIEKMEKLEISSPIPLSRLFDFDKEDQKSDKIVRNESERQYQKKLRDEFEAGFHDINDCTDGELAPNQRLAMNSGGSLANGHHSNGAAYDSDDEEIHIDDDEDDDAQRGRDYKTKSSVPPPPPPPIGPPSIKHLPTALFEAQSSYQQIEHNIYRGTNTGNSPVDDCLPCQCKYNPHRDPRWKACGPDCINRNLLVECIEDDCPCGSYCLNRRFQMKQNADVDVVKTEKKGFGLRAMEGLAAGTFVMEYIGEVLPHSSFVKRTREYSQMGVEHFYFMSLQSDEVIDATKKGCLARFINHSCNPNCHLEKWVVGSKLRIGIFTIKRVAEGEELTFDYQFERYGAEAQKCYCGEPNCTGFIGGNKRSSATRLDNYSLDEVEDEDEIDLENQISLRHPKKDKVNDGDYEDPYEERKITRGIEDPILMEKLARIMFMKPKVQKSKRLLAKLMATTERACLRRFLVLHGLVILKAWLKHYKDEPDIIMGIMHVLPSIPLLSRNAIEDSQIEEAVQEVADGPECASKNMAQEVLLQWKELKPTYRIPKAKKPVVTAMTEAVGTPAEEPSTFMSPAESNGSGSAEGLGKRQYDEEERASTPAGMEKRGKFDVPAVHSSLDENEASAPIADPAYRYSNYAYGSPDYASRAESHRPPEPYGRINDGYGRDGRDGYGRMDMYGRMEPHSREGSYGRSGEAGYSRSDSYSRMEPYGISKAGYERGRYEHYRSDRDRERDRYYDYYRERDYERDYRSHRDPRDLRDMRDPRDPRDMRDERDREPRDPRDYREPRESYPHAPLSPRPREREASPVGAGPRDRSPSTSSQRGSWAGDGSRSDSPVRELTSQQQESSRPESDVAKPVALGADTLEQKAPLAAVRPSPADELATRSPMAINSAVDSPAASTPLRNYSLPADPLGPSSSLPPTEQSTTAASAAATPSSSTSHHPSSYTYRGSSGHSDYLHPRYGSHGAGGYHHSQYYRHAPASSSSSSSSAYPHYAKPHHYRSASSRAYSSPSNYPPPVELPPNWSKASDPEGRTYYYNEITRATQWEPPRAEPAVVTPSETIPQAPASHYQQPHQPSQHTYHAQPLPRPASPEPPKPVNIDGFTQEQLQEVIGRAYDKQKQKNLANGIGSAGASAHDVDSPSTARPSSGKPLKSMNEKDLKNAISGAVVKNMAKYKIKLGSSEAFKKHARRITHLIADKEMRSKTFKAGELTEVTPVMKNKIRRFVKDYMTKLFKKQPKEERSALSSSTAALVNGSRTSISHVIVLGADGTLGSTPGSNAVMFKETLSAKKDIEMSMAQQSKLGSDKRSSMGYGDVEVDDDDDVKYGEGEDGDEDEADLDGDDDDDEGGVAAVPSSSVELPL</sequence>
<evidence type="ECO:0000256" key="3">
    <source>
        <dbReference type="ARBA" id="ARBA00012178"/>
    </source>
</evidence>
<dbReference type="PROSITE" id="PS50868">
    <property type="entry name" value="POST_SET"/>
    <property type="match status" value="1"/>
</dbReference>
<dbReference type="InterPro" id="IPR001214">
    <property type="entry name" value="SET_dom"/>
</dbReference>
<dbReference type="GO" id="GO:0032259">
    <property type="term" value="P:methylation"/>
    <property type="evidence" value="ECO:0007669"/>
    <property type="project" value="UniProtKB-KW"/>
</dbReference>
<feature type="compositionally biased region" description="Polar residues" evidence="11">
    <location>
        <begin position="723"/>
        <end position="734"/>
    </location>
</feature>
<keyword evidence="10" id="KW-0539">Nucleus</keyword>
<dbReference type="PROSITE" id="PS51215">
    <property type="entry name" value="AWS"/>
    <property type="match status" value="1"/>
</dbReference>
<evidence type="ECO:0000256" key="5">
    <source>
        <dbReference type="ARBA" id="ARBA00022603"/>
    </source>
</evidence>
<feature type="region of interest" description="Disordered" evidence="11">
    <location>
        <begin position="1451"/>
        <end position="1515"/>
    </location>
</feature>
<evidence type="ECO:0000259" key="15">
    <source>
        <dbReference type="PROSITE" id="PS51215"/>
    </source>
</evidence>
<feature type="compositionally biased region" description="Low complexity" evidence="11">
    <location>
        <begin position="1078"/>
        <end position="1101"/>
    </location>
</feature>
<dbReference type="GO" id="GO:0005694">
    <property type="term" value="C:chromosome"/>
    <property type="evidence" value="ECO:0007669"/>
    <property type="project" value="UniProtKB-SubCell"/>
</dbReference>
<dbReference type="Gene3D" id="1.10.1740.100">
    <property type="entry name" value="Set2, Rpb1 interacting domain"/>
    <property type="match status" value="1"/>
</dbReference>
<dbReference type="InterPro" id="IPR046341">
    <property type="entry name" value="SET_dom_sf"/>
</dbReference>
<evidence type="ECO:0000256" key="1">
    <source>
        <dbReference type="ARBA" id="ARBA00004123"/>
    </source>
</evidence>
<feature type="region of interest" description="Disordered" evidence="11">
    <location>
        <begin position="1217"/>
        <end position="1254"/>
    </location>
</feature>
<accession>A0A9P8CUX4</accession>
<feature type="region of interest" description="Disordered" evidence="11">
    <location>
        <begin position="68"/>
        <end position="97"/>
    </location>
</feature>
<keyword evidence="6" id="KW-0808">Transferase</keyword>
<keyword evidence="9" id="KW-0804">Transcription</keyword>
<feature type="compositionally biased region" description="Acidic residues" evidence="11">
    <location>
        <begin position="1469"/>
        <end position="1501"/>
    </location>
</feature>
<feature type="region of interest" description="Disordered" evidence="11">
    <location>
        <begin position="227"/>
        <end position="293"/>
    </location>
</feature>
<dbReference type="PANTHER" id="PTHR46711:SF1">
    <property type="entry name" value="HISTONE-LYSINE N-METHYLTRANSFERASE SETD2"/>
    <property type="match status" value="1"/>
</dbReference>
<dbReference type="Gene3D" id="2.170.270.10">
    <property type="entry name" value="SET domain"/>
    <property type="match status" value="1"/>
</dbReference>
<dbReference type="EMBL" id="JAIFTL010000217">
    <property type="protein sequence ID" value="KAG9321263.1"/>
    <property type="molecule type" value="Genomic_DNA"/>
</dbReference>
<comment type="subcellular location">
    <subcellularLocation>
        <location evidence="2">Chromosome</location>
    </subcellularLocation>
    <subcellularLocation>
        <location evidence="1">Nucleus</location>
    </subcellularLocation>
</comment>
<dbReference type="CDD" id="cd00201">
    <property type="entry name" value="WW"/>
    <property type="match status" value="1"/>
</dbReference>
<dbReference type="CDD" id="cd19172">
    <property type="entry name" value="SET_SETD2"/>
    <property type="match status" value="1"/>
</dbReference>
<feature type="compositionally biased region" description="Acidic residues" evidence="11">
    <location>
        <begin position="250"/>
        <end position="265"/>
    </location>
</feature>
<dbReference type="Gene3D" id="2.20.70.10">
    <property type="match status" value="1"/>
</dbReference>
<dbReference type="InterPro" id="IPR036020">
    <property type="entry name" value="WW_dom_sf"/>
</dbReference>
<dbReference type="EC" id="2.1.1.359" evidence="3"/>
<evidence type="ECO:0000256" key="10">
    <source>
        <dbReference type="ARBA" id="ARBA00023242"/>
    </source>
</evidence>
<dbReference type="InterPro" id="IPR042294">
    <property type="entry name" value="SETD2_animal"/>
</dbReference>